<feature type="transmembrane region" description="Helical" evidence="1">
    <location>
        <begin position="16"/>
        <end position="35"/>
    </location>
</feature>
<dbReference type="InterPro" id="IPR003675">
    <property type="entry name" value="Rce1/LyrA-like_dom"/>
</dbReference>
<gene>
    <name evidence="3" type="ORF">IAA06_12135</name>
</gene>
<feature type="transmembrane region" description="Helical" evidence="1">
    <location>
        <begin position="158"/>
        <end position="175"/>
    </location>
</feature>
<evidence type="ECO:0000313" key="3">
    <source>
        <dbReference type="EMBL" id="HJB29522.1"/>
    </source>
</evidence>
<comment type="caution">
    <text evidence="3">The sequence shown here is derived from an EMBL/GenBank/DDBJ whole genome shotgun (WGS) entry which is preliminary data.</text>
</comment>
<feature type="transmembrane region" description="Helical" evidence="1">
    <location>
        <begin position="106"/>
        <end position="127"/>
    </location>
</feature>
<evidence type="ECO:0000313" key="4">
    <source>
        <dbReference type="Proteomes" id="UP000823842"/>
    </source>
</evidence>
<dbReference type="GO" id="GO:0004175">
    <property type="term" value="F:endopeptidase activity"/>
    <property type="evidence" value="ECO:0007669"/>
    <property type="project" value="UniProtKB-ARBA"/>
</dbReference>
<reference evidence="3" key="1">
    <citation type="journal article" date="2021" name="PeerJ">
        <title>Extensive microbial diversity within the chicken gut microbiome revealed by metagenomics and culture.</title>
        <authorList>
            <person name="Gilroy R."/>
            <person name="Ravi A."/>
            <person name="Getino M."/>
            <person name="Pursley I."/>
            <person name="Horton D.L."/>
            <person name="Alikhan N.F."/>
            <person name="Baker D."/>
            <person name="Gharbi K."/>
            <person name="Hall N."/>
            <person name="Watson M."/>
            <person name="Adriaenssens E.M."/>
            <person name="Foster-Nyarko E."/>
            <person name="Jarju S."/>
            <person name="Secka A."/>
            <person name="Antonio M."/>
            <person name="Oren A."/>
            <person name="Chaudhuri R.R."/>
            <person name="La Ragione R."/>
            <person name="Hildebrand F."/>
            <person name="Pallen M.J."/>
        </authorList>
    </citation>
    <scope>NUCLEOTIDE SEQUENCE</scope>
    <source>
        <strain evidence="3">ChiSjej1B19-5720</strain>
    </source>
</reference>
<evidence type="ECO:0000259" key="2">
    <source>
        <dbReference type="Pfam" id="PF02517"/>
    </source>
</evidence>
<accession>A0A9D2LU68</accession>
<keyword evidence="1" id="KW-0472">Membrane</keyword>
<name>A0A9D2LU68_9FIRM</name>
<keyword evidence="1" id="KW-1133">Transmembrane helix</keyword>
<dbReference type="Pfam" id="PF02517">
    <property type="entry name" value="Rce1-like"/>
    <property type="match status" value="1"/>
</dbReference>
<feature type="transmembrane region" description="Helical" evidence="1">
    <location>
        <begin position="56"/>
        <end position="86"/>
    </location>
</feature>
<organism evidence="3 4">
    <name type="scientific">Candidatus Blautia faecavium</name>
    <dbReference type="NCBI Taxonomy" id="2838487"/>
    <lineage>
        <taxon>Bacteria</taxon>
        <taxon>Bacillati</taxon>
        <taxon>Bacillota</taxon>
        <taxon>Clostridia</taxon>
        <taxon>Lachnospirales</taxon>
        <taxon>Lachnospiraceae</taxon>
        <taxon>Blautia</taxon>
    </lineage>
</organism>
<keyword evidence="3" id="KW-0378">Hydrolase</keyword>
<protein>
    <submittedName>
        <fullName evidence="3">CPBP family intramembrane metalloprotease</fullName>
    </submittedName>
</protein>
<dbReference type="GO" id="GO:0008237">
    <property type="term" value="F:metallopeptidase activity"/>
    <property type="evidence" value="ECO:0007669"/>
    <property type="project" value="UniProtKB-KW"/>
</dbReference>
<reference evidence="3" key="2">
    <citation type="submission" date="2021-04" db="EMBL/GenBank/DDBJ databases">
        <authorList>
            <person name="Gilroy R."/>
        </authorList>
    </citation>
    <scope>NUCLEOTIDE SEQUENCE</scope>
    <source>
        <strain evidence="3">ChiSjej1B19-5720</strain>
    </source>
</reference>
<dbReference type="AlphaFoldDB" id="A0A9D2LU68"/>
<evidence type="ECO:0000256" key="1">
    <source>
        <dbReference type="SAM" id="Phobius"/>
    </source>
</evidence>
<dbReference type="PANTHER" id="PTHR43592:SF15">
    <property type="entry name" value="CAAX AMINO TERMINAL PROTEASE FAMILY PROTEIN"/>
    <property type="match status" value="1"/>
</dbReference>
<keyword evidence="1" id="KW-0812">Transmembrane</keyword>
<keyword evidence="3" id="KW-0482">Metalloprotease</keyword>
<keyword evidence="3" id="KW-0645">Protease</keyword>
<proteinExistence type="predicted"/>
<sequence length="241" mass="26567">MGLSGQEGVTIYNNNAIVITGVAGLCVLFPALYLYTRDQKRRMAGGLLPGVGENHLSLWDGVLLLILGAGAAHFFNVIVNILQIFIRSTTYQENMAQITEGKSLLMMIFWMGIIAPVSEEVVFRWLLYLRLRDYMKTGAATVISGVIFGIYHGNITQAIYASILGIVFAYVLEMTGNLLSSVLLHIGSNIWSLVISEAALQLTDPQALSILGMGILVLFILAGIIYAYFMKRGKRRKKRCV</sequence>
<dbReference type="GO" id="GO:0080120">
    <property type="term" value="P:CAAX-box protein maturation"/>
    <property type="evidence" value="ECO:0007669"/>
    <property type="project" value="UniProtKB-ARBA"/>
</dbReference>
<dbReference type="PANTHER" id="PTHR43592">
    <property type="entry name" value="CAAX AMINO TERMINAL PROTEASE"/>
    <property type="match status" value="1"/>
</dbReference>
<dbReference type="EMBL" id="DWYZ01000223">
    <property type="protein sequence ID" value="HJB29522.1"/>
    <property type="molecule type" value="Genomic_DNA"/>
</dbReference>
<feature type="transmembrane region" description="Helical" evidence="1">
    <location>
        <begin position="208"/>
        <end position="229"/>
    </location>
</feature>
<feature type="domain" description="CAAX prenyl protease 2/Lysostaphin resistance protein A-like" evidence="2">
    <location>
        <begin position="103"/>
        <end position="190"/>
    </location>
</feature>
<dbReference type="Proteomes" id="UP000823842">
    <property type="component" value="Unassembled WGS sequence"/>
</dbReference>